<comment type="caution">
    <text evidence="2">The sequence shown here is derived from an EMBL/GenBank/DDBJ whole genome shotgun (WGS) entry which is preliminary data.</text>
</comment>
<protein>
    <submittedName>
        <fullName evidence="2">Uncharacterized protein</fullName>
    </submittedName>
</protein>
<feature type="compositionally biased region" description="Basic and acidic residues" evidence="1">
    <location>
        <begin position="62"/>
        <end position="72"/>
    </location>
</feature>
<accession>A0A6G1DGS4</accession>
<feature type="region of interest" description="Disordered" evidence="1">
    <location>
        <begin position="101"/>
        <end position="120"/>
    </location>
</feature>
<proteinExistence type="predicted"/>
<evidence type="ECO:0000313" key="3">
    <source>
        <dbReference type="Proteomes" id="UP000479710"/>
    </source>
</evidence>
<evidence type="ECO:0000256" key="1">
    <source>
        <dbReference type="SAM" id="MobiDB-lite"/>
    </source>
</evidence>
<dbReference type="AlphaFoldDB" id="A0A6G1DGS4"/>
<feature type="compositionally biased region" description="Gly residues" evidence="1">
    <location>
        <begin position="51"/>
        <end position="61"/>
    </location>
</feature>
<reference evidence="2 3" key="1">
    <citation type="submission" date="2019-11" db="EMBL/GenBank/DDBJ databases">
        <title>Whole genome sequence of Oryza granulata.</title>
        <authorList>
            <person name="Li W."/>
        </authorList>
    </citation>
    <scope>NUCLEOTIDE SEQUENCE [LARGE SCALE GENOMIC DNA]</scope>
    <source>
        <strain evidence="3">cv. Menghai</strain>
        <tissue evidence="2">Leaf</tissue>
    </source>
</reference>
<name>A0A6G1DGS4_9ORYZ</name>
<keyword evidence="3" id="KW-1185">Reference proteome</keyword>
<feature type="region of interest" description="Disordered" evidence="1">
    <location>
        <begin position="40"/>
        <end position="72"/>
    </location>
</feature>
<dbReference type="Proteomes" id="UP000479710">
    <property type="component" value="Unassembled WGS sequence"/>
</dbReference>
<gene>
    <name evidence="2" type="ORF">E2562_011221</name>
</gene>
<organism evidence="2 3">
    <name type="scientific">Oryza meyeriana var. granulata</name>
    <dbReference type="NCBI Taxonomy" id="110450"/>
    <lineage>
        <taxon>Eukaryota</taxon>
        <taxon>Viridiplantae</taxon>
        <taxon>Streptophyta</taxon>
        <taxon>Embryophyta</taxon>
        <taxon>Tracheophyta</taxon>
        <taxon>Spermatophyta</taxon>
        <taxon>Magnoliopsida</taxon>
        <taxon>Liliopsida</taxon>
        <taxon>Poales</taxon>
        <taxon>Poaceae</taxon>
        <taxon>BOP clade</taxon>
        <taxon>Oryzoideae</taxon>
        <taxon>Oryzeae</taxon>
        <taxon>Oryzinae</taxon>
        <taxon>Oryza</taxon>
        <taxon>Oryza meyeriana</taxon>
    </lineage>
</organism>
<evidence type="ECO:0000313" key="2">
    <source>
        <dbReference type="EMBL" id="KAF0911601.1"/>
    </source>
</evidence>
<sequence length="120" mass="13461">MADSSRGRGRLGRRHQASKLPIYLSRIDGERARWACRRRRRQRYSEHKDGVAGGGGVGWHVGGDEDPPRQARPDVQVDVRTVGESVALGFDGKRVRVFLNDDQPSASPARARVPYELDRN</sequence>
<dbReference type="EMBL" id="SPHZ02000006">
    <property type="protein sequence ID" value="KAF0911601.1"/>
    <property type="molecule type" value="Genomic_DNA"/>
</dbReference>